<accession>A0A1Q9BVQ0</accession>
<keyword evidence="1" id="KW-0812">Transmembrane</keyword>
<evidence type="ECO:0000313" key="2">
    <source>
        <dbReference type="EMBL" id="OLP74767.1"/>
    </source>
</evidence>
<gene>
    <name evidence="2" type="ORF">AK812_SmicGene45599</name>
</gene>
<proteinExistence type="predicted"/>
<organism evidence="2 3">
    <name type="scientific">Symbiodinium microadriaticum</name>
    <name type="common">Dinoflagellate</name>
    <name type="synonym">Zooxanthella microadriatica</name>
    <dbReference type="NCBI Taxonomy" id="2951"/>
    <lineage>
        <taxon>Eukaryota</taxon>
        <taxon>Sar</taxon>
        <taxon>Alveolata</taxon>
        <taxon>Dinophyceae</taxon>
        <taxon>Suessiales</taxon>
        <taxon>Symbiodiniaceae</taxon>
        <taxon>Symbiodinium</taxon>
    </lineage>
</organism>
<name>A0A1Q9BVQ0_SYMMI</name>
<feature type="transmembrane region" description="Helical" evidence="1">
    <location>
        <begin position="30"/>
        <end position="50"/>
    </location>
</feature>
<evidence type="ECO:0000256" key="1">
    <source>
        <dbReference type="SAM" id="Phobius"/>
    </source>
</evidence>
<dbReference type="Proteomes" id="UP000186817">
    <property type="component" value="Unassembled WGS sequence"/>
</dbReference>
<comment type="caution">
    <text evidence="2">The sequence shown here is derived from an EMBL/GenBank/DDBJ whole genome shotgun (WGS) entry which is preliminary data.</text>
</comment>
<feature type="non-terminal residue" evidence="2">
    <location>
        <position position="1"/>
    </location>
</feature>
<keyword evidence="3" id="KW-1185">Reference proteome</keyword>
<evidence type="ECO:0000313" key="3">
    <source>
        <dbReference type="Proteomes" id="UP000186817"/>
    </source>
</evidence>
<protein>
    <submittedName>
        <fullName evidence="2">Uncharacterized protein</fullName>
    </submittedName>
</protein>
<feature type="transmembrane region" description="Helical" evidence="1">
    <location>
        <begin position="56"/>
        <end position="74"/>
    </location>
</feature>
<reference evidence="2 3" key="1">
    <citation type="submission" date="2016-02" db="EMBL/GenBank/DDBJ databases">
        <title>Genome analysis of coral dinoflagellate symbionts highlights evolutionary adaptations to a symbiotic lifestyle.</title>
        <authorList>
            <person name="Aranda M."/>
            <person name="Li Y."/>
            <person name="Liew Y.J."/>
            <person name="Baumgarten S."/>
            <person name="Simakov O."/>
            <person name="Wilson M."/>
            <person name="Piel J."/>
            <person name="Ashoor H."/>
            <person name="Bougouffa S."/>
            <person name="Bajic V.B."/>
            <person name="Ryu T."/>
            <person name="Ravasi T."/>
            <person name="Bayer T."/>
            <person name="Micklem G."/>
            <person name="Kim H."/>
            <person name="Bhak J."/>
            <person name="Lajeunesse T.C."/>
            <person name="Voolstra C.R."/>
        </authorList>
    </citation>
    <scope>NUCLEOTIDE SEQUENCE [LARGE SCALE GENOMIC DNA]</scope>
    <source>
        <strain evidence="2 3">CCMP2467</strain>
    </source>
</reference>
<keyword evidence="1" id="KW-1133">Transmembrane helix</keyword>
<dbReference type="EMBL" id="LSRX01003233">
    <property type="protein sequence ID" value="OLP74767.1"/>
    <property type="molecule type" value="Genomic_DNA"/>
</dbReference>
<dbReference type="AlphaFoldDB" id="A0A1Q9BVQ0"/>
<sequence length="107" mass="11825">DASNLVGAAVGLRNALINPDSSRLASTWQMIMVASLVFVALVTPIQVGLFPLQLDTLFFVSLGVDFLFLIDLFLQFMTSYPKTTPRGVVWEVSLVKISCNYLRKLSN</sequence>
<dbReference type="OrthoDB" id="426293at2759"/>
<keyword evidence="1" id="KW-0472">Membrane</keyword>